<dbReference type="InterPro" id="IPR014917">
    <property type="entry name" value="DUF1800"/>
</dbReference>
<reference evidence="2" key="1">
    <citation type="submission" date="2020-10" db="EMBL/GenBank/DDBJ databases">
        <title>Connecting structure to function with the recovery of over 1000 high-quality activated sludge metagenome-assembled genomes encoding full-length rRNA genes using long-read sequencing.</title>
        <authorList>
            <person name="Singleton C.M."/>
            <person name="Petriglieri F."/>
            <person name="Kristensen J.M."/>
            <person name="Kirkegaard R.H."/>
            <person name="Michaelsen T.Y."/>
            <person name="Andersen M.H."/>
            <person name="Karst S.M."/>
            <person name="Dueholm M.S."/>
            <person name="Nielsen P.H."/>
            <person name="Albertsen M."/>
        </authorList>
    </citation>
    <scope>NUCLEOTIDE SEQUENCE</scope>
    <source>
        <strain evidence="2">OdNE_18-Q3-R46-58_BAT3C.305</strain>
    </source>
</reference>
<evidence type="ECO:0000313" key="2">
    <source>
        <dbReference type="EMBL" id="MBK8890924.1"/>
    </source>
</evidence>
<name>A0A9D7LR39_9RHOO</name>
<gene>
    <name evidence="2" type="ORF">IPN75_11360</name>
</gene>
<dbReference type="Pfam" id="PF08811">
    <property type="entry name" value="DUF1800"/>
    <property type="match status" value="1"/>
</dbReference>
<evidence type="ECO:0000256" key="1">
    <source>
        <dbReference type="SAM" id="SignalP"/>
    </source>
</evidence>
<accession>A0A9D7LR39</accession>
<comment type="caution">
    <text evidence="2">The sequence shown here is derived from an EMBL/GenBank/DDBJ whole genome shotgun (WGS) entry which is preliminary data.</text>
</comment>
<feature type="signal peptide" evidence="1">
    <location>
        <begin position="1"/>
        <end position="19"/>
    </location>
</feature>
<dbReference type="AlphaFoldDB" id="A0A9D7LR39"/>
<dbReference type="Proteomes" id="UP000808146">
    <property type="component" value="Unassembled WGS sequence"/>
</dbReference>
<organism evidence="2 3">
    <name type="scientific">Candidatus Dechloromonas phosphorivorans</name>
    <dbReference type="NCBI Taxonomy" id="2899244"/>
    <lineage>
        <taxon>Bacteria</taxon>
        <taxon>Pseudomonadati</taxon>
        <taxon>Pseudomonadota</taxon>
        <taxon>Betaproteobacteria</taxon>
        <taxon>Rhodocyclales</taxon>
        <taxon>Azonexaceae</taxon>
        <taxon>Dechloromonas</taxon>
    </lineage>
</organism>
<keyword evidence="1" id="KW-0732">Signal</keyword>
<proteinExistence type="predicted"/>
<protein>
    <submittedName>
        <fullName evidence="2">DUF1800 domain-containing protein</fullName>
    </submittedName>
</protein>
<feature type="chain" id="PRO_5039593396" evidence="1">
    <location>
        <begin position="20"/>
        <end position="483"/>
    </location>
</feature>
<dbReference type="EMBL" id="JADKBR010000015">
    <property type="protein sequence ID" value="MBK8890924.1"/>
    <property type="molecule type" value="Genomic_DNA"/>
</dbReference>
<sequence>MIGRLVALAICLWAAVAGATPIGEAGARHLLERTGFGAPPVQIAEYSGMERQQAVERLLSGDTRGLQALPPVIAYERPGRLRMLSDDERKAVQHELFRQGAEIRAWWVGEMLRATTPQDALRERMTLFWHNHFVSSQQKVKSGTLMLRQNELLRRYALGNFAVLLHAVAKDPAMVIYLDNATNRKASPNENFAREVMELFTLGEGNYRETDVKEAARAFTGWSFAPETGAFLWRPAIHDDGTKTFLGRTGNFDGDAVLDILLLQPATAEFISRKLWREFVSLNPESAEIRRVAAALRGAGYETGAALRAILLSDTFWSPANRGSLVKSPVDFVIGTLRTLAVEVPDALPLVFVLRYLGQDLFAPPNVRGWPGGENWINSTTLLARKQFVERLLRAEEMPQVRRMAREELGKGAGRMGDAGRARLLEGAAQMHFDSAAWLAKHGDWTAIQNAVLALPPVQPPNDKTPGLSLLRALLLDPVYQLK</sequence>
<evidence type="ECO:0000313" key="3">
    <source>
        <dbReference type="Proteomes" id="UP000808146"/>
    </source>
</evidence>